<dbReference type="PANTHER" id="PTHR46268">
    <property type="entry name" value="STRESS RESPONSE PROTEIN NHAX"/>
    <property type="match status" value="1"/>
</dbReference>
<dbReference type="Gene3D" id="3.40.50.620">
    <property type="entry name" value="HUPs"/>
    <property type="match status" value="1"/>
</dbReference>
<dbReference type="PANTHER" id="PTHR46268:SF15">
    <property type="entry name" value="UNIVERSAL STRESS PROTEIN HP_0031"/>
    <property type="match status" value="1"/>
</dbReference>
<dbReference type="CDD" id="cd00293">
    <property type="entry name" value="USP-like"/>
    <property type="match status" value="1"/>
</dbReference>
<name>A0ABU3P6G6_9BURK</name>
<reference evidence="3" key="1">
    <citation type="submission" date="2023-09" db="EMBL/GenBank/DDBJ databases">
        <title>Paucibacter sp. APW11 Genome sequencing and assembly.</title>
        <authorList>
            <person name="Kim I."/>
        </authorList>
    </citation>
    <scope>NUCLEOTIDE SEQUENCE</scope>
    <source>
        <strain evidence="3">APW11</strain>
    </source>
</reference>
<dbReference type="EMBL" id="JAVXZY010000001">
    <property type="protein sequence ID" value="MDT8998163.1"/>
    <property type="molecule type" value="Genomic_DNA"/>
</dbReference>
<comment type="caution">
    <text evidence="3">The sequence shown here is derived from an EMBL/GenBank/DDBJ whole genome shotgun (WGS) entry which is preliminary data.</text>
</comment>
<dbReference type="Proteomes" id="UP001246372">
    <property type="component" value="Unassembled WGS sequence"/>
</dbReference>
<dbReference type="RefSeq" id="WP_315648477.1">
    <property type="nucleotide sequence ID" value="NZ_JAVXZY010000001.1"/>
</dbReference>
<dbReference type="Pfam" id="PF00582">
    <property type="entry name" value="Usp"/>
    <property type="match status" value="1"/>
</dbReference>
<proteinExistence type="inferred from homology"/>
<dbReference type="SUPFAM" id="SSF52402">
    <property type="entry name" value="Adenine nucleotide alpha hydrolases-like"/>
    <property type="match status" value="1"/>
</dbReference>
<organism evidence="3 4">
    <name type="scientific">Roseateles aquae</name>
    <dbReference type="NCBI Taxonomy" id="3077235"/>
    <lineage>
        <taxon>Bacteria</taxon>
        <taxon>Pseudomonadati</taxon>
        <taxon>Pseudomonadota</taxon>
        <taxon>Betaproteobacteria</taxon>
        <taxon>Burkholderiales</taxon>
        <taxon>Sphaerotilaceae</taxon>
        <taxon>Roseateles</taxon>
    </lineage>
</organism>
<dbReference type="InterPro" id="IPR006015">
    <property type="entry name" value="Universal_stress_UspA"/>
</dbReference>
<accession>A0ABU3P6G6</accession>
<gene>
    <name evidence="3" type="ORF">RQP53_02615</name>
</gene>
<dbReference type="InterPro" id="IPR006016">
    <property type="entry name" value="UspA"/>
</dbReference>
<keyword evidence="4" id="KW-1185">Reference proteome</keyword>
<evidence type="ECO:0000313" key="3">
    <source>
        <dbReference type="EMBL" id="MDT8998163.1"/>
    </source>
</evidence>
<evidence type="ECO:0000259" key="2">
    <source>
        <dbReference type="Pfam" id="PF00582"/>
    </source>
</evidence>
<sequence>MFSHLLVPVDGSELSQHAVHAAIELASRLGGSLTGFICEPAPALPIVGMHPSHYERATVEQRQQAEAHALSVLAAFEQAAQQAGVAYAGCYRQSDDVVQAIIEVAQERGCDLIVMATHGRGLFGDLVFGSHAKAVISRCKLPVLVLH</sequence>
<protein>
    <submittedName>
        <fullName evidence="3">Universal stress protein</fullName>
    </submittedName>
</protein>
<comment type="similarity">
    <text evidence="1">Belongs to the universal stress protein A family.</text>
</comment>
<dbReference type="InterPro" id="IPR014729">
    <property type="entry name" value="Rossmann-like_a/b/a_fold"/>
</dbReference>
<evidence type="ECO:0000256" key="1">
    <source>
        <dbReference type="ARBA" id="ARBA00008791"/>
    </source>
</evidence>
<feature type="domain" description="UspA" evidence="2">
    <location>
        <begin position="1"/>
        <end position="147"/>
    </location>
</feature>
<evidence type="ECO:0000313" key="4">
    <source>
        <dbReference type="Proteomes" id="UP001246372"/>
    </source>
</evidence>
<dbReference type="PRINTS" id="PR01438">
    <property type="entry name" value="UNVRSLSTRESS"/>
</dbReference>